<keyword evidence="2" id="KW-1185">Reference proteome</keyword>
<accession>A0ACC1S993</accession>
<name>A0ACC1S993_9APHY</name>
<dbReference type="EMBL" id="JANHOG010001593">
    <property type="protein sequence ID" value="KAJ3534620.1"/>
    <property type="molecule type" value="Genomic_DNA"/>
</dbReference>
<organism evidence="1 2">
    <name type="scientific">Phlebia brevispora</name>
    <dbReference type="NCBI Taxonomy" id="194682"/>
    <lineage>
        <taxon>Eukaryota</taxon>
        <taxon>Fungi</taxon>
        <taxon>Dikarya</taxon>
        <taxon>Basidiomycota</taxon>
        <taxon>Agaricomycotina</taxon>
        <taxon>Agaricomycetes</taxon>
        <taxon>Polyporales</taxon>
        <taxon>Meruliaceae</taxon>
        <taxon>Phlebia</taxon>
    </lineage>
</organism>
<gene>
    <name evidence="1" type="ORF">NM688_g7108</name>
</gene>
<evidence type="ECO:0000313" key="1">
    <source>
        <dbReference type="EMBL" id="KAJ3534620.1"/>
    </source>
</evidence>
<reference evidence="1" key="1">
    <citation type="submission" date="2022-07" db="EMBL/GenBank/DDBJ databases">
        <title>Genome Sequence of Phlebia brevispora.</title>
        <authorList>
            <person name="Buettner E."/>
        </authorList>
    </citation>
    <scope>NUCLEOTIDE SEQUENCE</scope>
    <source>
        <strain evidence="1">MPL23</strain>
    </source>
</reference>
<sequence>MNFARLLLDGVQTEDVVRQAKMSVPSLQYMRVMISGYLRTEATSYWMVSAEGNERQLTKVNHDEESIISSINEMSLPVQIQDHGQWQETWDCCISFSVPSDSLAYAVTRSLTACYVQRKVAGRRLDLIPAAVVLITTMTDRTIPDAQSLFHLNNDILLHLSRFMTDKDLLSIMRTCHALFGVGLPTLLERPRYLKPKTLRSFHNFLQMTSPVSFMSLRTLDASHFAGKCLSRDETSMIIDILQRAVNLQKLCLDPDIFSRKAARDAVASLNFLRNLDIMGDYNTRIPGILSQLHAPLEDLSLFLDNNNLIPMLANFCQSLKRLSVSCASFSCVGSLVFPKATHLNIQSFDACAPALIAAFPNVQDLQFELEGMGEGDTPDESDDLVMARQQSIEFQRRQRWDSLVSVKTNLEGLYALALQCRVPSVTITEAIFAPEGLDVAWLKSSLEPLQPQNLKIRVYSNFARLPEALGAGMGKLKHLDIGIEFTEDSDFQGSLDALFCTIGSLPSVELVDIEFLCINPASDNETVEAMLTQLDMETLAHRTVESSSTVVGIMIGIGKVFASVERLAMAVVHSQRAYTEVETIDTMSNVAGIVSSSDVSLVTMSSSSDSTFIFL</sequence>
<dbReference type="Proteomes" id="UP001148662">
    <property type="component" value="Unassembled WGS sequence"/>
</dbReference>
<proteinExistence type="predicted"/>
<evidence type="ECO:0000313" key="2">
    <source>
        <dbReference type="Proteomes" id="UP001148662"/>
    </source>
</evidence>
<protein>
    <submittedName>
        <fullName evidence="1">Uncharacterized protein</fullName>
    </submittedName>
</protein>
<comment type="caution">
    <text evidence="1">The sequence shown here is derived from an EMBL/GenBank/DDBJ whole genome shotgun (WGS) entry which is preliminary data.</text>
</comment>